<dbReference type="EC" id="3.2.2.9" evidence="2"/>
<evidence type="ECO:0000259" key="1">
    <source>
        <dbReference type="Pfam" id="PF01048"/>
    </source>
</evidence>
<protein>
    <submittedName>
        <fullName evidence="2">Adenosylhomocysteine nucleosidase</fullName>
        <ecNumber evidence="2">3.2.2.9</ecNumber>
    </submittedName>
</protein>
<accession>A0AAU9CEC2</accession>
<dbReference type="KEGG" id="meiy:MIN45_P1531"/>
<dbReference type="GO" id="GO:0009116">
    <property type="term" value="P:nucleoside metabolic process"/>
    <property type="evidence" value="ECO:0007669"/>
    <property type="project" value="InterPro"/>
</dbReference>
<evidence type="ECO:0000313" key="3">
    <source>
        <dbReference type="Proteomes" id="UP001321450"/>
    </source>
</evidence>
<dbReference type="RefSeq" id="WP_286291447.1">
    <property type="nucleotide sequence ID" value="NZ_AP024718.1"/>
</dbReference>
<proteinExistence type="predicted"/>
<dbReference type="SUPFAM" id="SSF53167">
    <property type="entry name" value="Purine and uridine phosphorylases"/>
    <property type="match status" value="1"/>
</dbReference>
<dbReference type="Gene3D" id="3.40.50.1580">
    <property type="entry name" value="Nucleoside phosphorylase domain"/>
    <property type="match status" value="1"/>
</dbReference>
<feature type="domain" description="Nucleoside phosphorylase" evidence="1">
    <location>
        <begin position="26"/>
        <end position="178"/>
    </location>
</feature>
<keyword evidence="3" id="KW-1185">Reference proteome</keyword>
<organism evidence="2 3">
    <name type="scientific">Methylomarinovum tepidoasis</name>
    <dbReference type="NCBI Taxonomy" id="2840183"/>
    <lineage>
        <taxon>Bacteria</taxon>
        <taxon>Pseudomonadati</taxon>
        <taxon>Pseudomonadota</taxon>
        <taxon>Gammaproteobacteria</taxon>
        <taxon>Methylococcales</taxon>
        <taxon>Methylothermaceae</taxon>
        <taxon>Methylomarinovum</taxon>
    </lineage>
</organism>
<keyword evidence="2" id="KW-0378">Hydrolase</keyword>
<name>A0AAU9CEC2_9GAMM</name>
<gene>
    <name evidence="2" type="ORF">MIN45_P1531</name>
</gene>
<dbReference type="AlphaFoldDB" id="A0AAU9CEC2"/>
<dbReference type="InterPro" id="IPR035994">
    <property type="entry name" value="Nucleoside_phosphorylase_sf"/>
</dbReference>
<dbReference type="GO" id="GO:0008782">
    <property type="term" value="F:adenosylhomocysteine nucleosidase activity"/>
    <property type="evidence" value="ECO:0007669"/>
    <property type="project" value="UniProtKB-EC"/>
</dbReference>
<sequence length="234" mass="24379">MLGIIVALPIEARTLTRSPVPLGRAIDLATGARLIVTGMGHERALEGATQLHRAGATALLNWGCAAALRPDVEAGRLLLPAEFVLPHGERTGADPAWHRRLACTLSDLAPDTGPLAGTATALVTGAAKHTLADRSRAAAADMESAFLAAWAAKQNLPFAAVRAVADTADTAIPAAATAATDACGRIDLRRLLAALLGQPGQIPTLLRLGRQFGAARRRLQQAAATLRPQHFCRP</sequence>
<dbReference type="EMBL" id="AP024718">
    <property type="protein sequence ID" value="BCX89161.1"/>
    <property type="molecule type" value="Genomic_DNA"/>
</dbReference>
<reference evidence="3" key="1">
    <citation type="journal article" date="2024" name="Int. J. Syst. Evol. Microbiol.">
        <title>Methylomarinovum tepidoasis sp. nov., a moderately thermophilic methanotroph of the family Methylothermaceae isolated from a deep-sea hydrothermal field.</title>
        <authorList>
            <person name="Hirayama H."/>
            <person name="Takaki Y."/>
            <person name="Abe M."/>
            <person name="Miyazaki M."/>
            <person name="Uematsu K."/>
            <person name="Matsui Y."/>
            <person name="Takai K."/>
        </authorList>
    </citation>
    <scope>NUCLEOTIDE SEQUENCE [LARGE SCALE GENOMIC DNA]</scope>
    <source>
        <strain evidence="3">IN45</strain>
    </source>
</reference>
<evidence type="ECO:0000313" key="2">
    <source>
        <dbReference type="EMBL" id="BCX89161.1"/>
    </source>
</evidence>
<dbReference type="Proteomes" id="UP001321450">
    <property type="component" value="Chromosome"/>
</dbReference>
<dbReference type="Pfam" id="PF01048">
    <property type="entry name" value="PNP_UDP_1"/>
    <property type="match status" value="1"/>
</dbReference>
<dbReference type="InterPro" id="IPR000845">
    <property type="entry name" value="Nucleoside_phosphorylase_d"/>
</dbReference>
<keyword evidence="2" id="KW-0326">Glycosidase</keyword>